<dbReference type="OrthoDB" id="5095153at2759"/>
<comment type="caution">
    <text evidence="2">The sequence shown here is derived from an EMBL/GenBank/DDBJ whole genome shotgun (WGS) entry which is preliminary data.</text>
</comment>
<gene>
    <name evidence="2" type="ORF">NW762_011399</name>
</gene>
<dbReference type="EMBL" id="JAOQAZ010000028">
    <property type="protein sequence ID" value="KAJ4251417.1"/>
    <property type="molecule type" value="Genomic_DNA"/>
</dbReference>
<protein>
    <submittedName>
        <fullName evidence="2">Uncharacterized protein</fullName>
    </submittedName>
</protein>
<keyword evidence="3" id="KW-1185">Reference proteome</keyword>
<feature type="region of interest" description="Disordered" evidence="1">
    <location>
        <begin position="190"/>
        <end position="303"/>
    </location>
</feature>
<reference evidence="2" key="1">
    <citation type="submission" date="2022-09" db="EMBL/GenBank/DDBJ databases">
        <title>Fusarium specimens isolated from Avocado Roots.</title>
        <authorList>
            <person name="Stajich J."/>
            <person name="Roper C."/>
            <person name="Heimlech-Rivalta G."/>
        </authorList>
    </citation>
    <scope>NUCLEOTIDE SEQUENCE</scope>
    <source>
        <strain evidence="2">CF00136</strain>
    </source>
</reference>
<evidence type="ECO:0000313" key="2">
    <source>
        <dbReference type="EMBL" id="KAJ4251417.1"/>
    </source>
</evidence>
<evidence type="ECO:0000256" key="1">
    <source>
        <dbReference type="SAM" id="MobiDB-lite"/>
    </source>
</evidence>
<organism evidence="2 3">
    <name type="scientific">Fusarium torreyae</name>
    <dbReference type="NCBI Taxonomy" id="1237075"/>
    <lineage>
        <taxon>Eukaryota</taxon>
        <taxon>Fungi</taxon>
        <taxon>Dikarya</taxon>
        <taxon>Ascomycota</taxon>
        <taxon>Pezizomycotina</taxon>
        <taxon>Sordariomycetes</taxon>
        <taxon>Hypocreomycetidae</taxon>
        <taxon>Hypocreales</taxon>
        <taxon>Nectriaceae</taxon>
        <taxon>Fusarium</taxon>
    </lineage>
</organism>
<sequence length="395" mass="44081">MASRIVEDSGILELLNCLRSSNSNDPESQPNADCPEQVWVVATRVQKEEEDNGRPPHDITLLDWPAFVRQQIPLTSLKVILHAIHSDDWARAGQKAQLAGRLLTLFVRFGLGTRIEEPWLLFLYIGHTVPFTIRLIKALNTWMSENEHIDYNTVPLAITTQAISRHGRQNPSPYQILDIDVERAMQHLTQHNARPLPDIESRASSQIRSRDGSRRSPSVASEQSRRPGNADQLEQRSNSSPRIMPSGSLVAISPNPRVIENEQGSRASRKRSHEQFREQSQSSVATPEIGRRTTHATPFTSPLPQLRLPLNRLVSASPNANFSGSMGFDQTSPIQDEGTLRLKSRLNALRAVIELGPANEVDVDSPLARQTRGLLDSINHLAQVAFDTIGEISRE</sequence>
<dbReference type="AlphaFoldDB" id="A0A9W8RT13"/>
<dbReference type="Proteomes" id="UP001152049">
    <property type="component" value="Unassembled WGS sequence"/>
</dbReference>
<evidence type="ECO:0000313" key="3">
    <source>
        <dbReference type="Proteomes" id="UP001152049"/>
    </source>
</evidence>
<name>A0A9W8RT13_9HYPO</name>
<proteinExistence type="predicted"/>
<accession>A0A9W8RT13</accession>